<evidence type="ECO:0000313" key="6">
    <source>
        <dbReference type="EMBL" id="CAA9486349.1"/>
    </source>
</evidence>
<gene>
    <name evidence="6" type="ORF">AVDCRST_MAG53-1025</name>
</gene>
<keyword evidence="3" id="KW-0479">Metal-binding</keyword>
<evidence type="ECO:0000256" key="3">
    <source>
        <dbReference type="PIRSR" id="PIRSR603782-1"/>
    </source>
</evidence>
<dbReference type="Pfam" id="PF02630">
    <property type="entry name" value="SCO1-SenC"/>
    <property type="match status" value="1"/>
</dbReference>
<dbReference type="InterPro" id="IPR036249">
    <property type="entry name" value="Thioredoxin-like_sf"/>
</dbReference>
<name>A0A6J4RZX0_9ACTN</name>
<dbReference type="PANTHER" id="PTHR12151:SF25">
    <property type="entry name" value="LINALOOL DEHYDRATASE_ISOMERASE DOMAIN-CONTAINING PROTEIN"/>
    <property type="match status" value="1"/>
</dbReference>
<proteinExistence type="inferred from homology"/>
<dbReference type="GO" id="GO:0046872">
    <property type="term" value="F:metal ion binding"/>
    <property type="evidence" value="ECO:0007669"/>
    <property type="project" value="UniProtKB-KW"/>
</dbReference>
<protein>
    <recommendedName>
        <fullName evidence="5">Thioredoxin domain-containing protein</fullName>
    </recommendedName>
</protein>
<dbReference type="CDD" id="cd02968">
    <property type="entry name" value="SCO"/>
    <property type="match status" value="1"/>
</dbReference>
<dbReference type="PANTHER" id="PTHR12151">
    <property type="entry name" value="ELECTRON TRANSPORT PROTIN SCO1/SENC FAMILY MEMBER"/>
    <property type="match status" value="1"/>
</dbReference>
<dbReference type="EMBL" id="CADCVR010000034">
    <property type="protein sequence ID" value="CAA9486349.1"/>
    <property type="molecule type" value="Genomic_DNA"/>
</dbReference>
<feature type="binding site" evidence="3">
    <location>
        <position position="176"/>
    </location>
    <ligand>
        <name>Cu cation</name>
        <dbReference type="ChEBI" id="CHEBI:23378"/>
    </ligand>
</feature>
<accession>A0A6J4RZX0</accession>
<dbReference type="AlphaFoldDB" id="A0A6J4RZX0"/>
<organism evidence="6">
    <name type="scientific">uncultured Solirubrobacteraceae bacterium</name>
    <dbReference type="NCBI Taxonomy" id="1162706"/>
    <lineage>
        <taxon>Bacteria</taxon>
        <taxon>Bacillati</taxon>
        <taxon>Actinomycetota</taxon>
        <taxon>Thermoleophilia</taxon>
        <taxon>Solirubrobacterales</taxon>
        <taxon>Solirubrobacteraceae</taxon>
        <taxon>environmental samples</taxon>
    </lineage>
</organism>
<feature type="domain" description="Thioredoxin" evidence="5">
    <location>
        <begin position="50"/>
        <end position="212"/>
    </location>
</feature>
<keyword evidence="4" id="KW-1015">Disulfide bond</keyword>
<sequence>MLARVQLTLAAALALVAVALGAVMVLGDRPRGAAVRPFSVGSSGFAGAVSPPGARAADFRLRDQDGAQVGLATGRGRVTVLTFLYTTCEDTCPIAASQIVGALDDLGPRAEEVEALAVSVDPADDTPARARRFLSARRLTGRMRFVLGSEAQLRPVWDAYGIQPQGEDPRGKTFEHSARVVLVDKRGFQRVAFPLDQLTPPALAHDLRRLQAE</sequence>
<keyword evidence="2 3" id="KW-0186">Copper</keyword>
<reference evidence="6" key="1">
    <citation type="submission" date="2020-02" db="EMBL/GenBank/DDBJ databases">
        <authorList>
            <person name="Meier V. D."/>
        </authorList>
    </citation>
    <scope>NUCLEOTIDE SEQUENCE</scope>
    <source>
        <strain evidence="6">AVDCRST_MAG53</strain>
    </source>
</reference>
<dbReference type="PROSITE" id="PS51352">
    <property type="entry name" value="THIOREDOXIN_2"/>
    <property type="match status" value="1"/>
</dbReference>
<dbReference type="InterPro" id="IPR013766">
    <property type="entry name" value="Thioredoxin_domain"/>
</dbReference>
<evidence type="ECO:0000256" key="1">
    <source>
        <dbReference type="ARBA" id="ARBA00010996"/>
    </source>
</evidence>
<dbReference type="Gene3D" id="3.40.30.10">
    <property type="entry name" value="Glutaredoxin"/>
    <property type="match status" value="1"/>
</dbReference>
<evidence type="ECO:0000256" key="4">
    <source>
        <dbReference type="PIRSR" id="PIRSR603782-2"/>
    </source>
</evidence>
<feature type="binding site" evidence="3">
    <location>
        <position position="88"/>
    </location>
    <ligand>
        <name>Cu cation</name>
        <dbReference type="ChEBI" id="CHEBI:23378"/>
    </ligand>
</feature>
<dbReference type="SUPFAM" id="SSF52833">
    <property type="entry name" value="Thioredoxin-like"/>
    <property type="match status" value="1"/>
</dbReference>
<dbReference type="InterPro" id="IPR003782">
    <property type="entry name" value="SCO1/SenC"/>
</dbReference>
<feature type="binding site" evidence="3">
    <location>
        <position position="92"/>
    </location>
    <ligand>
        <name>Cu cation</name>
        <dbReference type="ChEBI" id="CHEBI:23378"/>
    </ligand>
</feature>
<evidence type="ECO:0000256" key="2">
    <source>
        <dbReference type="ARBA" id="ARBA00023008"/>
    </source>
</evidence>
<comment type="similarity">
    <text evidence="1">Belongs to the SCO1/2 family.</text>
</comment>
<evidence type="ECO:0000259" key="5">
    <source>
        <dbReference type="PROSITE" id="PS51352"/>
    </source>
</evidence>
<feature type="disulfide bond" description="Redox-active" evidence="4">
    <location>
        <begin position="88"/>
        <end position="92"/>
    </location>
</feature>